<evidence type="ECO:0000313" key="4">
    <source>
        <dbReference type="EMBL" id="SDJ22222.1"/>
    </source>
</evidence>
<dbReference type="InterPro" id="IPR018376">
    <property type="entry name" value="Enoyl-CoA_hyd/isom_CS"/>
</dbReference>
<dbReference type="Pfam" id="PF00378">
    <property type="entry name" value="ECH_1"/>
    <property type="match status" value="1"/>
</dbReference>
<gene>
    <name evidence="4" type="ORF">SAMN05216352_1374</name>
</gene>
<dbReference type="OrthoDB" id="9775794at2"/>
<dbReference type="InterPro" id="IPR014748">
    <property type="entry name" value="Enoyl-CoA_hydra_C"/>
</dbReference>
<dbReference type="STRING" id="930129.SAMN05216352_1374"/>
<organism evidence="4 5">
    <name type="scientific">Alteribacillus bidgolensis</name>
    <dbReference type="NCBI Taxonomy" id="930129"/>
    <lineage>
        <taxon>Bacteria</taxon>
        <taxon>Bacillati</taxon>
        <taxon>Bacillota</taxon>
        <taxon>Bacilli</taxon>
        <taxon>Bacillales</taxon>
        <taxon>Bacillaceae</taxon>
        <taxon>Alteribacillus</taxon>
    </lineage>
</organism>
<sequence>METTIIKDFKNINLKMENRVAYIAINNPPANAISSETVSGLLASIDYVASEPEVKVIVITGEGKFFVAGADIKEFVPAFDSEEKGKALSVNAQAVLNKIEQLKKPVITAINGACLGGGLELAMSCHMRIAADEAKLGQPELNLGLIPGFGGTQRLARLTDKSKALELILTGQFIDGKKAESIGLVNKSVPLAELINEAKQLAEAIALNKSQPSVAATIEALNKGLETTLDEGLEIESDLWAKLFTTEDMKEGVNAFIEKREAEFADK</sequence>
<dbReference type="InterPro" id="IPR001753">
    <property type="entry name" value="Enoyl-CoA_hydra/iso"/>
</dbReference>
<evidence type="ECO:0000256" key="3">
    <source>
        <dbReference type="RuleBase" id="RU003707"/>
    </source>
</evidence>
<keyword evidence="5" id="KW-1185">Reference proteome</keyword>
<evidence type="ECO:0000313" key="5">
    <source>
        <dbReference type="Proteomes" id="UP000199017"/>
    </source>
</evidence>
<dbReference type="AlphaFoldDB" id="A0A1G8RZ66"/>
<proteinExistence type="inferred from homology"/>
<dbReference type="RefSeq" id="WP_091588448.1">
    <property type="nucleotide sequence ID" value="NZ_FNDU01000037.1"/>
</dbReference>
<dbReference type="PROSITE" id="PS00166">
    <property type="entry name" value="ENOYL_COA_HYDRATASE"/>
    <property type="match status" value="1"/>
</dbReference>
<dbReference type="CDD" id="cd06558">
    <property type="entry name" value="crotonase-like"/>
    <property type="match status" value="1"/>
</dbReference>
<evidence type="ECO:0000256" key="2">
    <source>
        <dbReference type="ARBA" id="ARBA00023239"/>
    </source>
</evidence>
<dbReference type="Proteomes" id="UP000199017">
    <property type="component" value="Unassembled WGS sequence"/>
</dbReference>
<dbReference type="Gene3D" id="1.10.12.10">
    <property type="entry name" value="Lyase 2-enoyl-coa Hydratase, Chain A, domain 2"/>
    <property type="match status" value="1"/>
</dbReference>
<keyword evidence="2" id="KW-0456">Lyase</keyword>
<name>A0A1G8RZ66_9BACI</name>
<evidence type="ECO:0000256" key="1">
    <source>
        <dbReference type="ARBA" id="ARBA00005254"/>
    </source>
</evidence>
<dbReference type="FunFam" id="1.10.12.10:FF:000001">
    <property type="entry name" value="Probable enoyl-CoA hydratase, mitochondrial"/>
    <property type="match status" value="1"/>
</dbReference>
<dbReference type="GO" id="GO:0006635">
    <property type="term" value="P:fatty acid beta-oxidation"/>
    <property type="evidence" value="ECO:0007669"/>
    <property type="project" value="TreeGrafter"/>
</dbReference>
<accession>A0A1G8RZ66</accession>
<dbReference type="InterPro" id="IPR029045">
    <property type="entry name" value="ClpP/crotonase-like_dom_sf"/>
</dbReference>
<dbReference type="PANTHER" id="PTHR11941">
    <property type="entry name" value="ENOYL-COA HYDRATASE-RELATED"/>
    <property type="match status" value="1"/>
</dbReference>
<dbReference type="EMBL" id="FNDU01000037">
    <property type="protein sequence ID" value="SDJ22222.1"/>
    <property type="molecule type" value="Genomic_DNA"/>
</dbReference>
<dbReference type="PANTHER" id="PTHR11941:SF175">
    <property type="entry name" value="ENOYL-COA HYDRATASE-RELATED"/>
    <property type="match status" value="1"/>
</dbReference>
<comment type="similarity">
    <text evidence="1 3">Belongs to the enoyl-CoA hydratase/isomerase family.</text>
</comment>
<dbReference type="GO" id="GO:0016836">
    <property type="term" value="F:hydro-lyase activity"/>
    <property type="evidence" value="ECO:0007669"/>
    <property type="project" value="UniProtKB-ARBA"/>
</dbReference>
<dbReference type="Gene3D" id="3.90.226.10">
    <property type="entry name" value="2-enoyl-CoA Hydratase, Chain A, domain 1"/>
    <property type="match status" value="1"/>
</dbReference>
<protein>
    <submittedName>
        <fullName evidence="4">Short chain enoyl-CoA hydratase</fullName>
    </submittedName>
</protein>
<dbReference type="SUPFAM" id="SSF52096">
    <property type="entry name" value="ClpP/crotonase"/>
    <property type="match status" value="1"/>
</dbReference>
<dbReference type="FunFam" id="3.90.226.10:FF:000009">
    <property type="entry name" value="Carnitinyl-CoA dehydratase"/>
    <property type="match status" value="1"/>
</dbReference>
<reference evidence="4 5" key="1">
    <citation type="submission" date="2016-10" db="EMBL/GenBank/DDBJ databases">
        <authorList>
            <person name="de Groot N.N."/>
        </authorList>
    </citation>
    <scope>NUCLEOTIDE SEQUENCE [LARGE SCALE GENOMIC DNA]</scope>
    <source>
        <strain evidence="5">P4B,CCM 7963,CECT 7998,DSM 25260,IBRC-M 10614,KCTC 13821</strain>
    </source>
</reference>